<dbReference type="GO" id="GO:0005524">
    <property type="term" value="F:ATP binding"/>
    <property type="evidence" value="ECO:0007669"/>
    <property type="project" value="InterPro"/>
</dbReference>
<feature type="non-terminal residue" evidence="2">
    <location>
        <position position="123"/>
    </location>
</feature>
<dbReference type="InterPro" id="IPR000719">
    <property type="entry name" value="Prot_kinase_dom"/>
</dbReference>
<organism evidence="2 3">
    <name type="scientific">Piloderma croceum (strain F 1598)</name>
    <dbReference type="NCBI Taxonomy" id="765440"/>
    <lineage>
        <taxon>Eukaryota</taxon>
        <taxon>Fungi</taxon>
        <taxon>Dikarya</taxon>
        <taxon>Basidiomycota</taxon>
        <taxon>Agaricomycotina</taxon>
        <taxon>Agaricomycetes</taxon>
        <taxon>Agaricomycetidae</taxon>
        <taxon>Atheliales</taxon>
        <taxon>Atheliaceae</taxon>
        <taxon>Piloderma</taxon>
    </lineage>
</organism>
<dbReference type="Gene3D" id="1.10.510.10">
    <property type="entry name" value="Transferase(Phosphotransferase) domain 1"/>
    <property type="match status" value="1"/>
</dbReference>
<dbReference type="InParanoid" id="A0A0C3BAW1"/>
<feature type="domain" description="Protein kinase" evidence="1">
    <location>
        <begin position="1"/>
        <end position="123"/>
    </location>
</feature>
<dbReference type="PROSITE" id="PS00108">
    <property type="entry name" value="PROTEIN_KINASE_ST"/>
    <property type="match status" value="1"/>
</dbReference>
<dbReference type="OrthoDB" id="4062651at2759"/>
<dbReference type="InterPro" id="IPR008271">
    <property type="entry name" value="Ser/Thr_kinase_AS"/>
</dbReference>
<dbReference type="PANTHER" id="PTHR44329:SF214">
    <property type="entry name" value="PROTEIN KINASE DOMAIN-CONTAINING PROTEIN"/>
    <property type="match status" value="1"/>
</dbReference>
<evidence type="ECO:0000259" key="1">
    <source>
        <dbReference type="PROSITE" id="PS50011"/>
    </source>
</evidence>
<gene>
    <name evidence="2" type="ORF">PILCRDRAFT_23355</name>
</gene>
<dbReference type="Pfam" id="PF07714">
    <property type="entry name" value="PK_Tyr_Ser-Thr"/>
    <property type="match status" value="1"/>
</dbReference>
<dbReference type="HOGENOM" id="CLU_000288_7_18_1"/>
<dbReference type="InterPro" id="IPR011009">
    <property type="entry name" value="Kinase-like_dom_sf"/>
</dbReference>
<dbReference type="PANTHER" id="PTHR44329">
    <property type="entry name" value="SERINE/THREONINE-PROTEIN KINASE TNNI3K-RELATED"/>
    <property type="match status" value="1"/>
</dbReference>
<feature type="non-terminal residue" evidence="2">
    <location>
        <position position="1"/>
    </location>
</feature>
<dbReference type="STRING" id="765440.A0A0C3BAW1"/>
<evidence type="ECO:0000313" key="3">
    <source>
        <dbReference type="Proteomes" id="UP000054166"/>
    </source>
</evidence>
<dbReference type="SUPFAM" id="SSF56112">
    <property type="entry name" value="Protein kinase-like (PK-like)"/>
    <property type="match status" value="1"/>
</dbReference>
<reference evidence="3" key="2">
    <citation type="submission" date="2015-01" db="EMBL/GenBank/DDBJ databases">
        <title>Evolutionary Origins and Diversification of the Mycorrhizal Mutualists.</title>
        <authorList>
            <consortium name="DOE Joint Genome Institute"/>
            <consortium name="Mycorrhizal Genomics Consortium"/>
            <person name="Kohler A."/>
            <person name="Kuo A."/>
            <person name="Nagy L.G."/>
            <person name="Floudas D."/>
            <person name="Copeland A."/>
            <person name="Barry K.W."/>
            <person name="Cichocki N."/>
            <person name="Veneault-Fourrey C."/>
            <person name="LaButti K."/>
            <person name="Lindquist E.A."/>
            <person name="Lipzen A."/>
            <person name="Lundell T."/>
            <person name="Morin E."/>
            <person name="Murat C."/>
            <person name="Riley R."/>
            <person name="Ohm R."/>
            <person name="Sun H."/>
            <person name="Tunlid A."/>
            <person name="Henrissat B."/>
            <person name="Grigoriev I.V."/>
            <person name="Hibbett D.S."/>
            <person name="Martin F."/>
        </authorList>
    </citation>
    <scope>NUCLEOTIDE SEQUENCE [LARGE SCALE GENOMIC DNA]</scope>
    <source>
        <strain evidence="3">F 1598</strain>
    </source>
</reference>
<sequence>LVSPYYLRGSIINYLRECPDANKLQLLIQVASALSYLHRLSIIHGDVKGSNILINGNGEASLADFGLSRILEKSGFTTKTTSGTWRYMALELVSPPRGEYEEFIPRVTMATDVWAFAMTIVEV</sequence>
<dbReference type="EMBL" id="KN833060">
    <property type="protein sequence ID" value="KIM74467.1"/>
    <property type="molecule type" value="Genomic_DNA"/>
</dbReference>
<dbReference type="AlphaFoldDB" id="A0A0C3BAW1"/>
<dbReference type="Proteomes" id="UP000054166">
    <property type="component" value="Unassembled WGS sequence"/>
</dbReference>
<evidence type="ECO:0000313" key="2">
    <source>
        <dbReference type="EMBL" id="KIM74467.1"/>
    </source>
</evidence>
<dbReference type="GO" id="GO:0004674">
    <property type="term" value="F:protein serine/threonine kinase activity"/>
    <property type="evidence" value="ECO:0007669"/>
    <property type="project" value="TreeGrafter"/>
</dbReference>
<proteinExistence type="predicted"/>
<name>A0A0C3BAW1_PILCF</name>
<dbReference type="PROSITE" id="PS50011">
    <property type="entry name" value="PROTEIN_KINASE_DOM"/>
    <property type="match status" value="1"/>
</dbReference>
<dbReference type="InterPro" id="IPR001245">
    <property type="entry name" value="Ser-Thr/Tyr_kinase_cat_dom"/>
</dbReference>
<protein>
    <recommendedName>
        <fullName evidence="1">Protein kinase domain-containing protein</fullName>
    </recommendedName>
</protein>
<dbReference type="InterPro" id="IPR051681">
    <property type="entry name" value="Ser/Thr_Kinases-Pseudokinases"/>
</dbReference>
<reference evidence="2 3" key="1">
    <citation type="submission" date="2014-04" db="EMBL/GenBank/DDBJ databases">
        <authorList>
            <consortium name="DOE Joint Genome Institute"/>
            <person name="Kuo A."/>
            <person name="Tarkka M."/>
            <person name="Buscot F."/>
            <person name="Kohler A."/>
            <person name="Nagy L.G."/>
            <person name="Floudas D."/>
            <person name="Copeland A."/>
            <person name="Barry K.W."/>
            <person name="Cichocki N."/>
            <person name="Veneault-Fourrey C."/>
            <person name="LaButti K."/>
            <person name="Lindquist E.A."/>
            <person name="Lipzen A."/>
            <person name="Lundell T."/>
            <person name="Morin E."/>
            <person name="Murat C."/>
            <person name="Sun H."/>
            <person name="Tunlid A."/>
            <person name="Henrissat B."/>
            <person name="Grigoriev I.V."/>
            <person name="Hibbett D.S."/>
            <person name="Martin F."/>
            <person name="Nordberg H.P."/>
            <person name="Cantor M.N."/>
            <person name="Hua S.X."/>
        </authorList>
    </citation>
    <scope>NUCLEOTIDE SEQUENCE [LARGE SCALE GENOMIC DNA]</scope>
    <source>
        <strain evidence="2 3">F 1598</strain>
    </source>
</reference>
<accession>A0A0C3BAW1</accession>
<keyword evidence="3" id="KW-1185">Reference proteome</keyword>